<gene>
    <name evidence="1" type="ORF">KDA_06800</name>
</gene>
<reference evidence="2" key="1">
    <citation type="submission" date="2018-12" db="EMBL/GenBank/DDBJ databases">
        <title>Tengunoibacter tsumagoiensis gen. nov., sp. nov., Dictyobacter kobayashii sp. nov., D. alpinus sp. nov., and D. joshuensis sp. nov. and description of Dictyobacteraceae fam. nov. within the order Ktedonobacterales isolated from Tengu-no-mugimeshi.</title>
        <authorList>
            <person name="Wang C.M."/>
            <person name="Zheng Y."/>
            <person name="Sakai Y."/>
            <person name="Toyoda A."/>
            <person name="Minakuchi Y."/>
            <person name="Abe K."/>
            <person name="Yokota A."/>
            <person name="Yabe S."/>
        </authorList>
    </citation>
    <scope>NUCLEOTIDE SEQUENCE [LARGE SCALE GENOMIC DNA]</scope>
    <source>
        <strain evidence="2">Uno16</strain>
    </source>
</reference>
<dbReference type="RefSeq" id="WP_307720613.1">
    <property type="nucleotide sequence ID" value="NZ_BIFT01000001.1"/>
</dbReference>
<sequence length="79" mass="8724">MLCVIGNTNEQAQSSIPEWMNALLREETHTNALIGSPETICRRIAAYEAAGSPSIGAYLFHCMWLETPKESAEQRSLAN</sequence>
<protein>
    <submittedName>
        <fullName evidence="1">Uncharacterized protein</fullName>
    </submittedName>
</protein>
<keyword evidence="2" id="KW-1185">Reference proteome</keyword>
<dbReference type="EMBL" id="BIFT01000001">
    <property type="protein sequence ID" value="GCE25196.1"/>
    <property type="molecule type" value="Genomic_DNA"/>
</dbReference>
<name>A0A402B1H6_9CHLR</name>
<comment type="caution">
    <text evidence="1">The sequence shown here is derived from an EMBL/GenBank/DDBJ whole genome shotgun (WGS) entry which is preliminary data.</text>
</comment>
<evidence type="ECO:0000313" key="2">
    <source>
        <dbReference type="Proteomes" id="UP000287171"/>
    </source>
</evidence>
<evidence type="ECO:0000313" key="1">
    <source>
        <dbReference type="EMBL" id="GCE25196.1"/>
    </source>
</evidence>
<organism evidence="1 2">
    <name type="scientific">Dictyobacter alpinus</name>
    <dbReference type="NCBI Taxonomy" id="2014873"/>
    <lineage>
        <taxon>Bacteria</taxon>
        <taxon>Bacillati</taxon>
        <taxon>Chloroflexota</taxon>
        <taxon>Ktedonobacteria</taxon>
        <taxon>Ktedonobacterales</taxon>
        <taxon>Dictyobacteraceae</taxon>
        <taxon>Dictyobacter</taxon>
    </lineage>
</organism>
<proteinExistence type="predicted"/>
<accession>A0A402B1H6</accession>
<dbReference type="AlphaFoldDB" id="A0A402B1H6"/>
<dbReference type="Proteomes" id="UP000287171">
    <property type="component" value="Unassembled WGS sequence"/>
</dbReference>